<dbReference type="Proteomes" id="UP000019131">
    <property type="component" value="Unassembled WGS sequence"/>
</dbReference>
<keyword evidence="2" id="KW-1185">Reference proteome</keyword>
<comment type="caution">
    <text evidence="1">The sequence shown here is derived from an EMBL/GenBank/DDBJ whole genome shotgun (WGS) entry which is preliminary data.</text>
</comment>
<dbReference type="EMBL" id="BAIV01000008">
    <property type="protein sequence ID" value="GAE83292.1"/>
    <property type="molecule type" value="Genomic_DNA"/>
</dbReference>
<sequence>MDASMCSKVKDFLTDDSFINYVFEVSQDAVSCWETYLKEHPEQITDVEEAKQILLAPADIACDFTTGECKELENRIISSVESFSGKL</sequence>
<accession>W4UR57</accession>
<proteinExistence type="predicted"/>
<evidence type="ECO:0000313" key="1">
    <source>
        <dbReference type="EMBL" id="GAE83292.1"/>
    </source>
</evidence>
<reference evidence="1 2" key="1">
    <citation type="journal article" date="2014" name="Genome Announc.">
        <title>Draft Genome Sequence of Bacteroides reticulotermitis Strain JCM 10512T, Isolated from the Gut of a Termite.</title>
        <authorList>
            <person name="Yuki M."/>
            <person name="Oshima K."/>
            <person name="Suda W."/>
            <person name="Sakamoto M."/>
            <person name="Iida T."/>
            <person name="Hattori M."/>
            <person name="Ohkuma M."/>
        </authorList>
    </citation>
    <scope>NUCLEOTIDE SEQUENCE [LARGE SCALE GENOMIC DNA]</scope>
    <source>
        <strain evidence="1 2">JCM 10512</strain>
    </source>
</reference>
<organism evidence="1 2">
    <name type="scientific">Bacteroides reticulotermitis JCM 10512</name>
    <dbReference type="NCBI Taxonomy" id="1445607"/>
    <lineage>
        <taxon>Bacteria</taxon>
        <taxon>Pseudomonadati</taxon>
        <taxon>Bacteroidota</taxon>
        <taxon>Bacteroidia</taxon>
        <taxon>Bacteroidales</taxon>
        <taxon>Bacteroidaceae</taxon>
        <taxon>Bacteroides</taxon>
    </lineage>
</organism>
<gene>
    <name evidence="1" type="ORF">JCM10512_1555</name>
</gene>
<name>W4UR57_9BACE</name>
<protein>
    <submittedName>
        <fullName evidence="1">Uncharacterized protein</fullName>
    </submittedName>
</protein>
<evidence type="ECO:0000313" key="2">
    <source>
        <dbReference type="Proteomes" id="UP000019131"/>
    </source>
</evidence>
<dbReference type="AlphaFoldDB" id="W4UR57"/>